<dbReference type="Proteomes" id="UP001214521">
    <property type="component" value="Unassembled WGS sequence"/>
</dbReference>
<protein>
    <submittedName>
        <fullName evidence="1">Uncharacterized protein</fullName>
    </submittedName>
</protein>
<dbReference type="EMBL" id="ABLOMU010000004">
    <property type="protein sequence ID" value="EKT4439973.1"/>
    <property type="molecule type" value="Genomic_DNA"/>
</dbReference>
<evidence type="ECO:0000313" key="2">
    <source>
        <dbReference type="Proteomes" id="UP001214521"/>
    </source>
</evidence>
<sequence length="108" mass="11659">MLIPISAYVQQADGNTVQVVVLDADARAALQALGMAGQAATLCAEVGDDIGKARLFAALRDRGVAFLAGREWSPAEVFAWLRDRGLLEGPYLRIAWTDPQQYVVCIDP</sequence>
<name>A0AAI9C5X8_STEMA</name>
<dbReference type="RefSeq" id="WP_088480019.1">
    <property type="nucleotide sequence ID" value="NZ_CP056088.1"/>
</dbReference>
<proteinExistence type="predicted"/>
<organism evidence="1 2">
    <name type="scientific">Stenotrophomonas maltophilia</name>
    <name type="common">Pseudomonas maltophilia</name>
    <name type="synonym">Xanthomonas maltophilia</name>
    <dbReference type="NCBI Taxonomy" id="40324"/>
    <lineage>
        <taxon>Bacteria</taxon>
        <taxon>Pseudomonadati</taxon>
        <taxon>Pseudomonadota</taxon>
        <taxon>Gammaproteobacteria</taxon>
        <taxon>Lysobacterales</taxon>
        <taxon>Lysobacteraceae</taxon>
        <taxon>Stenotrophomonas</taxon>
        <taxon>Stenotrophomonas maltophilia group</taxon>
    </lineage>
</organism>
<comment type="caution">
    <text evidence="1">The sequence shown here is derived from an EMBL/GenBank/DDBJ whole genome shotgun (WGS) entry which is preliminary data.</text>
</comment>
<dbReference type="AlphaFoldDB" id="A0AAI9C5X8"/>
<evidence type="ECO:0000313" key="1">
    <source>
        <dbReference type="EMBL" id="EKT4439973.1"/>
    </source>
</evidence>
<accession>A0AAI9C5X8</accession>
<reference evidence="1" key="1">
    <citation type="submission" date="2022-07" db="EMBL/GenBank/DDBJ databases">
        <authorList>
            <consortium name="Clinical and Environmental Microbiology Branch: Whole genome sequencing antimicrobial resistance pathogens in the healthcare setting"/>
        </authorList>
    </citation>
    <scope>NUCLEOTIDE SEQUENCE</scope>
    <source>
        <strain evidence="1">Stenotrophomonas_maltophilia_2021CK-00905</strain>
    </source>
</reference>
<gene>
    <name evidence="1" type="ORF">QEK83_000573</name>
</gene>